<proteinExistence type="inferred from homology"/>
<dbReference type="FunCoup" id="A0A7X0JVF1">
    <property type="interactions" value="39"/>
</dbReference>
<comment type="similarity">
    <text evidence="1">Belongs to the BolA/IbaG family.</text>
</comment>
<dbReference type="InterPro" id="IPR036065">
    <property type="entry name" value="BolA-like_sf"/>
</dbReference>
<keyword evidence="3" id="KW-1185">Reference proteome</keyword>
<reference evidence="2 3" key="1">
    <citation type="submission" date="2020-08" db="EMBL/GenBank/DDBJ databases">
        <title>Genomic Encyclopedia of Type Strains, Phase IV (KMG-IV): sequencing the most valuable type-strain genomes for metagenomic binning, comparative biology and taxonomic classification.</title>
        <authorList>
            <person name="Goeker M."/>
        </authorList>
    </citation>
    <scope>NUCLEOTIDE SEQUENCE [LARGE SCALE GENOMIC DNA]</scope>
    <source>
        <strain evidence="2 3">DSM 22368</strain>
    </source>
</reference>
<dbReference type="PIRSF" id="PIRSF003113">
    <property type="entry name" value="BolA"/>
    <property type="match status" value="1"/>
</dbReference>
<organism evidence="2 3">
    <name type="scientific">Pseudoteredinibacter isoporae</name>
    <dbReference type="NCBI Taxonomy" id="570281"/>
    <lineage>
        <taxon>Bacteria</taxon>
        <taxon>Pseudomonadati</taxon>
        <taxon>Pseudomonadota</taxon>
        <taxon>Gammaproteobacteria</taxon>
        <taxon>Cellvibrionales</taxon>
        <taxon>Cellvibrionaceae</taxon>
        <taxon>Pseudoteredinibacter</taxon>
    </lineage>
</organism>
<evidence type="ECO:0000313" key="3">
    <source>
        <dbReference type="Proteomes" id="UP000528457"/>
    </source>
</evidence>
<dbReference type="InterPro" id="IPR002634">
    <property type="entry name" value="BolA"/>
</dbReference>
<dbReference type="Proteomes" id="UP000528457">
    <property type="component" value="Unassembled WGS sequence"/>
</dbReference>
<evidence type="ECO:0000313" key="2">
    <source>
        <dbReference type="EMBL" id="MBB6522458.1"/>
    </source>
</evidence>
<dbReference type="EMBL" id="JACHHT010000002">
    <property type="protein sequence ID" value="MBB6522458.1"/>
    <property type="molecule type" value="Genomic_DNA"/>
</dbReference>
<dbReference type="SUPFAM" id="SSF82657">
    <property type="entry name" value="BolA-like"/>
    <property type="match status" value="1"/>
</dbReference>
<evidence type="ECO:0000256" key="1">
    <source>
        <dbReference type="RuleBase" id="RU003860"/>
    </source>
</evidence>
<dbReference type="InParanoid" id="A0A7X0JVF1"/>
<dbReference type="Pfam" id="PF01722">
    <property type="entry name" value="BolA"/>
    <property type="match status" value="1"/>
</dbReference>
<protein>
    <submittedName>
        <fullName evidence="2">Acid stress-induced BolA-like protein IbaG/YrbA</fullName>
    </submittedName>
</protein>
<accession>A0A7X0JVF1</accession>
<sequence length="76" mass="8157">MQAEEIKALIESQLSDCQAAVEVQGSHIALAIVSPDFEGLSKVKRQQKVNAILFDAITSGAIHAIDRIDARAPSEI</sequence>
<dbReference type="RefSeq" id="WP_166845853.1">
    <property type="nucleotide sequence ID" value="NZ_JAAONY010000002.1"/>
</dbReference>
<gene>
    <name evidence="2" type="ORF">HNR48_002743</name>
</gene>
<comment type="caution">
    <text evidence="2">The sequence shown here is derived from an EMBL/GenBank/DDBJ whole genome shotgun (WGS) entry which is preliminary data.</text>
</comment>
<dbReference type="AlphaFoldDB" id="A0A7X0JVF1"/>
<name>A0A7X0JVF1_9GAMM</name>
<dbReference type="Gene3D" id="3.30.300.90">
    <property type="entry name" value="BolA-like"/>
    <property type="match status" value="1"/>
</dbReference>